<reference evidence="10" key="1">
    <citation type="submission" date="2017-02" db="EMBL/GenBank/DDBJ databases">
        <title>Delving into the versatile metabolic prowess of the omnipresent phylum Bacteroidetes.</title>
        <authorList>
            <person name="Nobu M.K."/>
            <person name="Mei R."/>
            <person name="Narihiro T."/>
            <person name="Kuroda K."/>
            <person name="Liu W.-T."/>
        </authorList>
    </citation>
    <scope>NUCLEOTIDE SEQUENCE</scope>
    <source>
        <strain evidence="10">ADurb.Bin131</strain>
    </source>
</reference>
<feature type="domain" description="ABC transporter" evidence="9">
    <location>
        <begin position="4"/>
        <end position="234"/>
    </location>
</feature>
<dbReference type="GO" id="GO:0005524">
    <property type="term" value="F:ATP binding"/>
    <property type="evidence" value="ECO:0007669"/>
    <property type="project" value="UniProtKB-KW"/>
</dbReference>
<evidence type="ECO:0000256" key="3">
    <source>
        <dbReference type="ARBA" id="ARBA00022496"/>
    </source>
</evidence>
<accession>A0A1V6CA12</accession>
<dbReference type="PROSITE" id="PS00211">
    <property type="entry name" value="ABC_TRANSPORTER_1"/>
    <property type="match status" value="1"/>
</dbReference>
<dbReference type="InterPro" id="IPR050093">
    <property type="entry name" value="ABC_SmlMolc_Importer"/>
</dbReference>
<name>A0A1V6CA12_UNCT6</name>
<dbReference type="GO" id="GO:0016887">
    <property type="term" value="F:ATP hydrolysis activity"/>
    <property type="evidence" value="ECO:0007669"/>
    <property type="project" value="InterPro"/>
</dbReference>
<organism evidence="10">
    <name type="scientific">candidate division TA06 bacterium ADurb.Bin131</name>
    <dbReference type="NCBI Taxonomy" id="1852827"/>
    <lineage>
        <taxon>Bacteria</taxon>
        <taxon>Bacteria division TA06</taxon>
    </lineage>
</organism>
<dbReference type="InterPro" id="IPR003593">
    <property type="entry name" value="AAA+_ATPase"/>
</dbReference>
<evidence type="ECO:0000256" key="5">
    <source>
        <dbReference type="ARBA" id="ARBA00022840"/>
    </source>
</evidence>
<dbReference type="InterPro" id="IPR008995">
    <property type="entry name" value="Mo/tungstate-bd_C_term_dom"/>
</dbReference>
<dbReference type="InterPro" id="IPR015853">
    <property type="entry name" value="ABC_transpr_FbpC"/>
</dbReference>
<dbReference type="PANTHER" id="PTHR42781">
    <property type="entry name" value="SPERMIDINE/PUTRESCINE IMPORT ATP-BINDING PROTEIN POTA"/>
    <property type="match status" value="1"/>
</dbReference>
<evidence type="ECO:0000259" key="9">
    <source>
        <dbReference type="PROSITE" id="PS50893"/>
    </source>
</evidence>
<keyword evidence="8" id="KW-0472">Membrane</keyword>
<protein>
    <submittedName>
        <fullName evidence="10">2-aminoethylphosphonate import ATP-binding protein PhnT</fullName>
    </submittedName>
</protein>
<dbReference type="PANTHER" id="PTHR42781:SF4">
    <property type="entry name" value="SPERMIDINE_PUTRESCINE IMPORT ATP-BINDING PROTEIN POTA"/>
    <property type="match status" value="1"/>
</dbReference>
<evidence type="ECO:0000256" key="6">
    <source>
        <dbReference type="ARBA" id="ARBA00023004"/>
    </source>
</evidence>
<comment type="caution">
    <text evidence="10">The sequence shown here is derived from an EMBL/GenBank/DDBJ whole genome shotgun (WGS) entry which is preliminary data.</text>
</comment>
<dbReference type="Gene3D" id="3.40.50.300">
    <property type="entry name" value="P-loop containing nucleotide triphosphate hydrolases"/>
    <property type="match status" value="1"/>
</dbReference>
<keyword evidence="2" id="KW-1003">Cell membrane</keyword>
<evidence type="ECO:0000256" key="2">
    <source>
        <dbReference type="ARBA" id="ARBA00022475"/>
    </source>
</evidence>
<dbReference type="PROSITE" id="PS50893">
    <property type="entry name" value="ABC_TRANSPORTER_2"/>
    <property type="match status" value="1"/>
</dbReference>
<keyword evidence="7" id="KW-0406">Ion transport</keyword>
<dbReference type="Proteomes" id="UP000485562">
    <property type="component" value="Unassembled WGS sequence"/>
</dbReference>
<dbReference type="Pfam" id="PF00005">
    <property type="entry name" value="ABC_tran"/>
    <property type="match status" value="1"/>
</dbReference>
<dbReference type="InterPro" id="IPR017871">
    <property type="entry name" value="ABC_transporter-like_CS"/>
</dbReference>
<sequence length="353" mass="39797">MIKLSALNITKKYDRAYVLNNVSVYVEESQFFALLGPSGSGKTTLLRIIAGFLKPDSGKIIIGNRDITYLPPNKRNTAMVFQNFSLWPHMNVFENVAFGLRLRKIPNKTIKERVYKILSMVHLADYAEKKPQQLSGGQQQRVALARALVIEPEILLLDEPLSNLDAHLRDELRQEIRTLQKNLGITTIYVTHDQREAMLIADVIAIMMNGNIIETDSPDVLYQEPGCIETARFLGELNEVEGVVLNSENNFCMIKTSIGTLKAKVSSNFAKGEDVIVGFRPEFLYIVSEKTENTFVCEIVSIEYVGSTINAILQSNDQILRAAFSPLYFKMPEKGKLLVSVDPEHIIAFRKKK</sequence>
<dbReference type="GO" id="GO:0015408">
    <property type="term" value="F:ABC-type ferric iron transporter activity"/>
    <property type="evidence" value="ECO:0007669"/>
    <property type="project" value="InterPro"/>
</dbReference>
<keyword evidence="3" id="KW-0410">Iron transport</keyword>
<dbReference type="InterPro" id="IPR003439">
    <property type="entry name" value="ABC_transporter-like_ATP-bd"/>
</dbReference>
<evidence type="ECO:0000256" key="1">
    <source>
        <dbReference type="ARBA" id="ARBA00022448"/>
    </source>
</evidence>
<keyword evidence="1" id="KW-0813">Transport</keyword>
<dbReference type="CDD" id="cd03259">
    <property type="entry name" value="ABC_Carb_Solutes_like"/>
    <property type="match status" value="1"/>
</dbReference>
<dbReference type="SUPFAM" id="SSF52540">
    <property type="entry name" value="P-loop containing nucleoside triphosphate hydrolases"/>
    <property type="match status" value="1"/>
</dbReference>
<evidence type="ECO:0000256" key="7">
    <source>
        <dbReference type="ARBA" id="ARBA00023065"/>
    </source>
</evidence>
<evidence type="ECO:0000313" key="10">
    <source>
        <dbReference type="EMBL" id="OQB73748.1"/>
    </source>
</evidence>
<dbReference type="GO" id="GO:0005886">
    <property type="term" value="C:plasma membrane"/>
    <property type="evidence" value="ECO:0007669"/>
    <property type="project" value="UniProtKB-ARBA"/>
</dbReference>
<dbReference type="AlphaFoldDB" id="A0A1V6CA12"/>
<dbReference type="FunFam" id="3.40.50.300:FF:000133">
    <property type="entry name" value="Spermidine/putrescine import ATP-binding protein PotA"/>
    <property type="match status" value="1"/>
</dbReference>
<dbReference type="SUPFAM" id="SSF50331">
    <property type="entry name" value="MOP-like"/>
    <property type="match status" value="1"/>
</dbReference>
<dbReference type="GO" id="GO:0032991">
    <property type="term" value="C:protein-containing complex"/>
    <property type="evidence" value="ECO:0007669"/>
    <property type="project" value="UniProtKB-ARBA"/>
</dbReference>
<gene>
    <name evidence="10" type="primary">phnT</name>
    <name evidence="10" type="ORF">BWX89_00795</name>
</gene>
<keyword evidence="4" id="KW-0547">Nucleotide-binding</keyword>
<dbReference type="EMBL" id="MWDQ01000066">
    <property type="protein sequence ID" value="OQB73748.1"/>
    <property type="molecule type" value="Genomic_DNA"/>
</dbReference>
<evidence type="ECO:0000256" key="4">
    <source>
        <dbReference type="ARBA" id="ARBA00022741"/>
    </source>
</evidence>
<dbReference type="InterPro" id="IPR027417">
    <property type="entry name" value="P-loop_NTPase"/>
</dbReference>
<evidence type="ECO:0000256" key="8">
    <source>
        <dbReference type="ARBA" id="ARBA00023136"/>
    </source>
</evidence>
<proteinExistence type="predicted"/>
<keyword evidence="5 10" id="KW-0067">ATP-binding</keyword>
<dbReference type="SMART" id="SM00382">
    <property type="entry name" value="AAA"/>
    <property type="match status" value="1"/>
</dbReference>
<keyword evidence="6" id="KW-0408">Iron</keyword>